<protein>
    <recommendedName>
        <fullName evidence="18">SNF-related serine/threonine-protein kinase</fullName>
        <ecNumber evidence="4">2.7.11.1</ecNumber>
    </recommendedName>
    <alternativeName>
        <fullName evidence="19">SNF1-related kinase</fullName>
    </alternativeName>
</protein>
<feature type="compositionally biased region" description="Gly residues" evidence="21">
    <location>
        <begin position="603"/>
        <end position="626"/>
    </location>
</feature>
<dbReference type="InterPro" id="IPR011009">
    <property type="entry name" value="Kinase-like_dom_sf"/>
</dbReference>
<evidence type="ECO:0000256" key="20">
    <source>
        <dbReference type="PROSITE-ProRule" id="PRU10141"/>
    </source>
</evidence>
<keyword evidence="6" id="KW-0723">Serine/threonine-protein kinase</keyword>
<keyword evidence="11" id="KW-0418">Kinase</keyword>
<feature type="compositionally biased region" description="Low complexity" evidence="21">
    <location>
        <begin position="552"/>
        <end position="564"/>
    </location>
</feature>
<dbReference type="GO" id="GO:0005524">
    <property type="term" value="F:ATP binding"/>
    <property type="evidence" value="ECO:0007669"/>
    <property type="project" value="UniProtKB-UniRule"/>
</dbReference>
<keyword evidence="13" id="KW-0460">Magnesium</keyword>
<dbReference type="AlphaFoldDB" id="A0A8C4QE57"/>
<dbReference type="InterPro" id="IPR015940">
    <property type="entry name" value="UBA"/>
</dbReference>
<comment type="catalytic activity">
    <reaction evidence="16">
        <text>L-seryl-[protein] + ATP = O-phospho-L-seryl-[protein] + ADP + H(+)</text>
        <dbReference type="Rhea" id="RHEA:17989"/>
        <dbReference type="Rhea" id="RHEA-COMP:9863"/>
        <dbReference type="Rhea" id="RHEA-COMP:11604"/>
        <dbReference type="ChEBI" id="CHEBI:15378"/>
        <dbReference type="ChEBI" id="CHEBI:29999"/>
        <dbReference type="ChEBI" id="CHEBI:30616"/>
        <dbReference type="ChEBI" id="CHEBI:83421"/>
        <dbReference type="ChEBI" id="CHEBI:456216"/>
        <dbReference type="EC" id="2.7.11.1"/>
    </reaction>
</comment>
<keyword evidence="8" id="KW-0808">Transferase</keyword>
<dbReference type="FunFam" id="3.30.200.20:FF:000003">
    <property type="entry name" value="Non-specific serine/threonine protein kinase"/>
    <property type="match status" value="1"/>
</dbReference>
<dbReference type="InterPro" id="IPR000719">
    <property type="entry name" value="Prot_kinase_dom"/>
</dbReference>
<evidence type="ECO:0000313" key="24">
    <source>
        <dbReference type="Ensembl" id="ENSEBUP00000013676.1"/>
    </source>
</evidence>
<keyword evidence="9" id="KW-0479">Metal-binding</keyword>
<dbReference type="PROSITE" id="PS50030">
    <property type="entry name" value="UBA"/>
    <property type="match status" value="1"/>
</dbReference>
<evidence type="ECO:0000256" key="11">
    <source>
        <dbReference type="ARBA" id="ARBA00022777"/>
    </source>
</evidence>
<evidence type="ECO:0000256" key="5">
    <source>
        <dbReference type="ARBA" id="ARBA00022481"/>
    </source>
</evidence>
<dbReference type="GO" id="GO:0035556">
    <property type="term" value="P:intracellular signal transduction"/>
    <property type="evidence" value="ECO:0007669"/>
    <property type="project" value="TreeGrafter"/>
</dbReference>
<evidence type="ECO:0000256" key="18">
    <source>
        <dbReference type="ARBA" id="ARBA00074971"/>
    </source>
</evidence>
<evidence type="ECO:0000313" key="25">
    <source>
        <dbReference type="Proteomes" id="UP000694388"/>
    </source>
</evidence>
<dbReference type="CDD" id="cd14339">
    <property type="entry name" value="UBA_SNRK"/>
    <property type="match status" value="1"/>
</dbReference>
<dbReference type="SUPFAM" id="SSF56112">
    <property type="entry name" value="Protein kinase-like (PK-like)"/>
    <property type="match status" value="1"/>
</dbReference>
<evidence type="ECO:0000256" key="2">
    <source>
        <dbReference type="ARBA" id="ARBA00004123"/>
    </source>
</evidence>
<feature type="binding site" evidence="20">
    <location>
        <position position="39"/>
    </location>
    <ligand>
        <name>ATP</name>
        <dbReference type="ChEBI" id="CHEBI:30616"/>
    </ligand>
</feature>
<feature type="region of interest" description="Disordered" evidence="21">
    <location>
        <begin position="650"/>
        <end position="671"/>
    </location>
</feature>
<evidence type="ECO:0000256" key="13">
    <source>
        <dbReference type="ARBA" id="ARBA00022842"/>
    </source>
</evidence>
<evidence type="ECO:0000256" key="1">
    <source>
        <dbReference type="ARBA" id="ARBA00001946"/>
    </source>
</evidence>
<feature type="compositionally biased region" description="Basic and acidic residues" evidence="21">
    <location>
        <begin position="587"/>
        <end position="602"/>
    </location>
</feature>
<dbReference type="GO" id="GO:0005634">
    <property type="term" value="C:nucleus"/>
    <property type="evidence" value="ECO:0007669"/>
    <property type="project" value="UniProtKB-SubCell"/>
</dbReference>
<feature type="domain" description="UBA" evidence="23">
    <location>
        <begin position="285"/>
        <end position="328"/>
    </location>
</feature>
<keyword evidence="5" id="KW-0488">Methylation</keyword>
<comment type="similarity">
    <text evidence="3">Belongs to the protein kinase superfamily. CAMK Ser/Thr protein kinase family.</text>
</comment>
<evidence type="ECO:0000256" key="10">
    <source>
        <dbReference type="ARBA" id="ARBA00022741"/>
    </source>
</evidence>
<keyword evidence="14" id="KW-0539">Nucleus</keyword>
<comment type="cofactor">
    <cofactor evidence="1">
        <name>Mg(2+)</name>
        <dbReference type="ChEBI" id="CHEBI:18420"/>
    </cofactor>
</comment>
<evidence type="ECO:0000256" key="16">
    <source>
        <dbReference type="ARBA" id="ARBA00048679"/>
    </source>
</evidence>
<dbReference type="FunFam" id="1.10.510.10:FF:000166">
    <property type="entry name" value="SNF-related serine/threonine-protein kinase"/>
    <property type="match status" value="1"/>
</dbReference>
<name>A0A8C4QE57_EPTBU</name>
<feature type="compositionally biased region" description="Basic residues" evidence="21">
    <location>
        <begin position="520"/>
        <end position="532"/>
    </location>
</feature>
<dbReference type="GO" id="GO:0004674">
    <property type="term" value="F:protein serine/threonine kinase activity"/>
    <property type="evidence" value="ECO:0007669"/>
    <property type="project" value="UniProtKB-KW"/>
</dbReference>
<dbReference type="CDD" id="cd14074">
    <property type="entry name" value="STKc_SNRK"/>
    <property type="match status" value="1"/>
</dbReference>
<dbReference type="InterPro" id="IPR017441">
    <property type="entry name" value="Protein_kinase_ATP_BS"/>
</dbReference>
<dbReference type="SMART" id="SM00220">
    <property type="entry name" value="S_TKc"/>
    <property type="match status" value="1"/>
</dbReference>
<sequence>MEGGKIAGLYDLERTLGRGHFAVVKLARHVFTGEKVAVKVIDKSKLDAAATAHLFQEVRCMKLVQHPNVVRLYEVIDTQTKLYLILELGDGGDMYDYIMRHEGGLSEETAKQYFAQIVHAISYCHQLHVVHRDLKPENVVFFEEQGLVKLTDFGFSNLFQPGTKLATSCGSLAYSAPEILLGDEYDAPAVDVWSLGVILYMLVCGHAPFQEANDSETLTMIMDCKYTVPGRVSQACGDLIARMLQREPKRRAMLDDVASHPWLCGIDPSPALKLTTPLVSHKSLSDDEHSSIVQRMVLGNIAEREEIIEALEANRYNHITATYFLLAERVLKDKMEKQLHSQRLSGSSTLSKVQYRQSWPARIHVTQEIQELSPPTVLQPATVALPSPSGPSPGSLFTETEPTGLGELGALQGDVVDGCLCSGSARKTVLFTLGTFEEDAGTPDAEEMLASGTSLPSSTPIILRARASTTNRLTSRKSAPLLNQISEEAEDGGESDEELGRALPPKLSRLRLSLASPAPVHRRYARGTRRSHGPPGRASSCSSSETSDDDQNNNTSTGAATGGTAEKEHRGDGPPGSGGGGLGPSGRRGDSDDQGGEKRGSNEGRGGNVGEAGDAFGAGGGGGSGGGAVWSSCRNIPSTGCRKGCLGMMETPSASSERSDDIARQKAAEHRGRRFSEGEACLDSVPTCAKLAGVTGSKGGATSTGMQGISKTWRNEGPLRRCSSESSLLDLESCAMAAGAALREGLKQGLLRRLGLWENADGSSSTAPCEGLVCGYVTCCQVV</sequence>
<comment type="catalytic activity">
    <reaction evidence="15">
        <text>L-threonyl-[protein] + ATP = O-phospho-L-threonyl-[protein] + ADP + H(+)</text>
        <dbReference type="Rhea" id="RHEA:46608"/>
        <dbReference type="Rhea" id="RHEA-COMP:11060"/>
        <dbReference type="Rhea" id="RHEA-COMP:11605"/>
        <dbReference type="ChEBI" id="CHEBI:15378"/>
        <dbReference type="ChEBI" id="CHEBI:30013"/>
        <dbReference type="ChEBI" id="CHEBI:30616"/>
        <dbReference type="ChEBI" id="CHEBI:61977"/>
        <dbReference type="ChEBI" id="CHEBI:456216"/>
        <dbReference type="EC" id="2.7.11.1"/>
    </reaction>
</comment>
<dbReference type="Proteomes" id="UP000694388">
    <property type="component" value="Unplaced"/>
</dbReference>
<dbReference type="Ensembl" id="ENSEBUT00000014243.1">
    <property type="protein sequence ID" value="ENSEBUP00000013667.1"/>
    <property type="gene ID" value="ENSEBUG00000008624.1"/>
</dbReference>
<comment type="function">
    <text evidence="17">May play a role in hematopoietic cell proliferation or differentiation. Potential mediator of neuronal apoptosis.</text>
</comment>
<dbReference type="Pfam" id="PF00069">
    <property type="entry name" value="Pkinase"/>
    <property type="match status" value="1"/>
</dbReference>
<dbReference type="GO" id="GO:0005737">
    <property type="term" value="C:cytoplasm"/>
    <property type="evidence" value="ECO:0007669"/>
    <property type="project" value="TreeGrafter"/>
</dbReference>
<evidence type="ECO:0000256" key="9">
    <source>
        <dbReference type="ARBA" id="ARBA00022723"/>
    </source>
</evidence>
<keyword evidence="7" id="KW-0597">Phosphoprotein</keyword>
<evidence type="ECO:0000259" key="22">
    <source>
        <dbReference type="PROSITE" id="PS50011"/>
    </source>
</evidence>
<evidence type="ECO:0000256" key="12">
    <source>
        <dbReference type="ARBA" id="ARBA00022840"/>
    </source>
</evidence>
<dbReference type="GeneTree" id="ENSGT00940000155365"/>
<dbReference type="PROSITE" id="PS00107">
    <property type="entry name" value="PROTEIN_KINASE_ATP"/>
    <property type="match status" value="1"/>
</dbReference>
<evidence type="ECO:0000256" key="3">
    <source>
        <dbReference type="ARBA" id="ARBA00006692"/>
    </source>
</evidence>
<dbReference type="PANTHER" id="PTHR24346:SF45">
    <property type="entry name" value="PROTEIN KINASE DOMAIN-CONTAINING PROTEIN"/>
    <property type="match status" value="1"/>
</dbReference>
<dbReference type="Gene3D" id="1.10.510.10">
    <property type="entry name" value="Transferase(Phosphotransferase) domain 1"/>
    <property type="match status" value="1"/>
</dbReference>
<organism evidence="24 25">
    <name type="scientific">Eptatretus burgeri</name>
    <name type="common">Inshore hagfish</name>
    <dbReference type="NCBI Taxonomy" id="7764"/>
    <lineage>
        <taxon>Eukaryota</taxon>
        <taxon>Metazoa</taxon>
        <taxon>Chordata</taxon>
        <taxon>Craniata</taxon>
        <taxon>Vertebrata</taxon>
        <taxon>Cyclostomata</taxon>
        <taxon>Myxini</taxon>
        <taxon>Myxiniformes</taxon>
        <taxon>Myxinidae</taxon>
        <taxon>Eptatretinae</taxon>
        <taxon>Eptatretus</taxon>
    </lineage>
</organism>
<evidence type="ECO:0000256" key="21">
    <source>
        <dbReference type="SAM" id="MobiDB-lite"/>
    </source>
</evidence>
<dbReference type="PROSITE" id="PS50011">
    <property type="entry name" value="PROTEIN_KINASE_DOM"/>
    <property type="match status" value="1"/>
</dbReference>
<evidence type="ECO:0000256" key="19">
    <source>
        <dbReference type="ARBA" id="ARBA00077142"/>
    </source>
</evidence>
<feature type="domain" description="Protein kinase" evidence="22">
    <location>
        <begin position="10"/>
        <end position="263"/>
    </location>
</feature>
<dbReference type="Ensembl" id="ENSEBUT00000014252.1">
    <property type="protein sequence ID" value="ENSEBUP00000013676.1"/>
    <property type="gene ID" value="ENSEBUG00000008624.1"/>
</dbReference>
<proteinExistence type="inferred from homology"/>
<feature type="region of interest" description="Disordered" evidence="21">
    <location>
        <begin position="510"/>
        <end position="626"/>
    </location>
</feature>
<keyword evidence="12 20" id="KW-0067">ATP-binding</keyword>
<evidence type="ECO:0000259" key="23">
    <source>
        <dbReference type="PROSITE" id="PS50030"/>
    </source>
</evidence>
<feature type="compositionally biased region" description="Basic and acidic residues" evidence="21">
    <location>
        <begin position="657"/>
        <end position="671"/>
    </location>
</feature>
<evidence type="ECO:0000256" key="6">
    <source>
        <dbReference type="ARBA" id="ARBA00022527"/>
    </source>
</evidence>
<keyword evidence="25" id="KW-1185">Reference proteome</keyword>
<dbReference type="EC" id="2.7.11.1" evidence="4"/>
<feature type="compositionally biased region" description="Low complexity" evidence="21">
    <location>
        <begin position="510"/>
        <end position="519"/>
    </location>
</feature>
<evidence type="ECO:0000256" key="7">
    <source>
        <dbReference type="ARBA" id="ARBA00022553"/>
    </source>
</evidence>
<comment type="subcellular location">
    <subcellularLocation>
        <location evidence="2">Nucleus</location>
    </subcellularLocation>
</comment>
<dbReference type="PROSITE" id="PS00108">
    <property type="entry name" value="PROTEIN_KINASE_ST"/>
    <property type="match status" value="1"/>
</dbReference>
<dbReference type="GO" id="GO:0046872">
    <property type="term" value="F:metal ion binding"/>
    <property type="evidence" value="ECO:0007669"/>
    <property type="project" value="UniProtKB-KW"/>
</dbReference>
<feature type="compositionally biased region" description="Gly residues" evidence="21">
    <location>
        <begin position="573"/>
        <end position="586"/>
    </location>
</feature>
<evidence type="ECO:0000256" key="4">
    <source>
        <dbReference type="ARBA" id="ARBA00012513"/>
    </source>
</evidence>
<keyword evidence="10 20" id="KW-0547">Nucleotide-binding</keyword>
<dbReference type="PANTHER" id="PTHR24346">
    <property type="entry name" value="MAP/MICROTUBULE AFFINITY-REGULATING KINASE"/>
    <property type="match status" value="1"/>
</dbReference>
<dbReference type="OMA" id="WPARINI"/>
<evidence type="ECO:0000256" key="17">
    <source>
        <dbReference type="ARBA" id="ARBA00054738"/>
    </source>
</evidence>
<feature type="region of interest" description="Disordered" evidence="21">
    <location>
        <begin position="380"/>
        <end position="404"/>
    </location>
</feature>
<evidence type="ECO:0000256" key="8">
    <source>
        <dbReference type="ARBA" id="ARBA00022679"/>
    </source>
</evidence>
<evidence type="ECO:0000256" key="14">
    <source>
        <dbReference type="ARBA" id="ARBA00023242"/>
    </source>
</evidence>
<evidence type="ECO:0000256" key="15">
    <source>
        <dbReference type="ARBA" id="ARBA00047899"/>
    </source>
</evidence>
<accession>A0A8C4QE57</accession>
<dbReference type="InterPro" id="IPR008271">
    <property type="entry name" value="Ser/Thr_kinase_AS"/>
</dbReference>
<reference evidence="24" key="1">
    <citation type="submission" date="2025-05" db="UniProtKB">
        <authorList>
            <consortium name="Ensembl"/>
        </authorList>
    </citation>
    <scope>IDENTIFICATION</scope>
</reference>